<dbReference type="InterPro" id="IPR007370">
    <property type="entry name" value="Glu_cys_ligase"/>
</dbReference>
<comment type="function">
    <text evidence="13">Synthesizes glutathione from L-glutamate and L-cysteine via gamma-L-glutamyl-L-cysteine.</text>
</comment>
<comment type="pathway">
    <text evidence="13">Sulfur metabolism; glutathione biosynthesis; glutathione from L-cysteine and L-glutamate: step 2/2.</text>
</comment>
<comment type="cofactor">
    <cofactor evidence="2">
        <name>Mg(2+)</name>
        <dbReference type="ChEBI" id="CHEBI:18420"/>
    </cofactor>
</comment>
<feature type="region of interest" description="Glutamate--cysteine ligase" evidence="13">
    <location>
        <begin position="1"/>
        <end position="349"/>
    </location>
</feature>
<accession>A0A0J8DAI3</accession>
<dbReference type="UniPathway" id="UPA00142">
    <property type="reaction ID" value="UER00209"/>
</dbReference>
<dbReference type="EMBL" id="LFVU01000003">
    <property type="protein sequence ID" value="KMT23035.1"/>
    <property type="molecule type" value="Genomic_DNA"/>
</dbReference>
<dbReference type="SUPFAM" id="SSF55931">
    <property type="entry name" value="Glutamine synthetase/guanido kinase"/>
    <property type="match status" value="1"/>
</dbReference>
<keyword evidence="4 13" id="KW-0436">Ligase</keyword>
<evidence type="ECO:0000256" key="5">
    <source>
        <dbReference type="ARBA" id="ARBA00022684"/>
    </source>
</evidence>
<dbReference type="Gene3D" id="3.30.590.20">
    <property type="match status" value="1"/>
</dbReference>
<dbReference type="InterPro" id="IPR006334">
    <property type="entry name" value="Glut_cys_ligase"/>
</dbReference>
<dbReference type="PANTHER" id="PTHR38761:SF1">
    <property type="entry name" value="GLUTAMATE--CYSTEINE LIGASE"/>
    <property type="match status" value="1"/>
</dbReference>
<comment type="pathway">
    <text evidence="3 13">Sulfur metabolism; glutathione biosynthesis; glutathione from L-cysteine and L-glutamate: step 1/2.</text>
</comment>
<evidence type="ECO:0000256" key="4">
    <source>
        <dbReference type="ARBA" id="ARBA00022598"/>
    </source>
</evidence>
<evidence type="ECO:0000256" key="10">
    <source>
        <dbReference type="ARBA" id="ARBA00023211"/>
    </source>
</evidence>
<sequence length="768" mass="87955">MLNIYKNLFNKNELLNGNFGLEREALRVDSNGYISFKEHPSVLGDKIDNPYITTDFSESQVEMITPALSTLAEARDFLEVLYDIVSNEIEDEYLWPQSMPCDIPLDGNIPVANFGDGEEGKNATEYRQNLLEKYGGKKQLISGIHYNFSFKENIIEKLYSNLGEGKSYKQFKNEFYLKIARNYLRYRWLLIYLLGGTPVLHESYSDKCLKILQRISHESYTSKGVISIRNSECGYENKIDLFPSYSSVESHVKSIINFIDKGVIENSKELYSQVRLKSKDNKNLIESLLRDGVQYLEIRSIDINPFEKSGISIEDLRFIHLFVIYLSIKEENNYDLWQEEGLFNQRAIAKYGQDKIELKRDGNLVDKNEYALEILSEIERINKELSLGENDNIERIRNKVLSSSLTYANKITEKTKEEGYIKANMSLAKAYKDSAYQNRFKMVGFEDMELSTQILMKESIKRGITVDILDRKENFISLSKGNKKEYIKQATETSMDSYSTVLMMENKVVTKKVLKEHGIRVPLGEEFDSLDDAISSVKRFINTPVVIKPKSTNFGIGISIFPDGTRASDLIKAFEIAFENDVTVLIEEFIKGKEFRFLVIGDEVAGVLNRVPANVIGNGTMNIEELVEEKNKSYLRGKGYKTPLEKIKLDKHVDLFLSQRGLDTKYIPKVDEIVYLRENSNISTGGDSIDYTDTMPQRFKDIAVASARAVDAKICGVDLMIEDYTDKNSPYAIIELNFNPAIHIHSFPYKGVERKIAEKVLRLLGFVK</sequence>
<proteinExistence type="inferred from homology"/>
<dbReference type="InterPro" id="IPR011761">
    <property type="entry name" value="ATP-grasp"/>
</dbReference>
<dbReference type="SUPFAM" id="SSF56059">
    <property type="entry name" value="Glutathione synthetase ATP-binding domain-like"/>
    <property type="match status" value="1"/>
</dbReference>
<keyword evidence="8 13" id="KW-0067">ATP-binding</keyword>
<dbReference type="EC" id="6.3.2.2" evidence="13"/>
<evidence type="ECO:0000313" key="15">
    <source>
        <dbReference type="EMBL" id="KMT23035.1"/>
    </source>
</evidence>
<evidence type="ECO:0000256" key="8">
    <source>
        <dbReference type="ARBA" id="ARBA00022840"/>
    </source>
</evidence>
<keyword evidence="11 13" id="KW-0511">Multifunctional enzyme</keyword>
<dbReference type="GO" id="GO:0046872">
    <property type="term" value="F:metal ion binding"/>
    <property type="evidence" value="ECO:0007669"/>
    <property type="project" value="UniProtKB-KW"/>
</dbReference>
<evidence type="ECO:0000256" key="3">
    <source>
        <dbReference type="ARBA" id="ARBA00005006"/>
    </source>
</evidence>
<dbReference type="InterPro" id="IPR013815">
    <property type="entry name" value="ATP_grasp_subdomain_1"/>
</dbReference>
<dbReference type="NCBIfam" id="NF002688">
    <property type="entry name" value="PRK02471.1"/>
    <property type="match status" value="1"/>
</dbReference>
<evidence type="ECO:0000256" key="1">
    <source>
        <dbReference type="ARBA" id="ARBA00001936"/>
    </source>
</evidence>
<keyword evidence="9" id="KW-0460">Magnesium</keyword>
<dbReference type="PANTHER" id="PTHR38761">
    <property type="entry name" value="GLUTAMATE--CYSTEINE LIGASE"/>
    <property type="match status" value="1"/>
</dbReference>
<comment type="cofactor">
    <cofactor evidence="1">
        <name>Mn(2+)</name>
        <dbReference type="ChEBI" id="CHEBI:29035"/>
    </cofactor>
</comment>
<evidence type="ECO:0000256" key="12">
    <source>
        <dbReference type="ARBA" id="ARBA00048819"/>
    </source>
</evidence>
<dbReference type="GO" id="GO:0004363">
    <property type="term" value="F:glutathione synthase activity"/>
    <property type="evidence" value="ECO:0007669"/>
    <property type="project" value="UniProtKB-UniRule"/>
</dbReference>
<name>A0A0J8DAI3_CLOCY</name>
<keyword evidence="7 13" id="KW-0547">Nucleotide-binding</keyword>
<dbReference type="Pfam" id="PF04262">
    <property type="entry name" value="Glu_cys_ligase"/>
    <property type="match status" value="1"/>
</dbReference>
<comment type="catalytic activity">
    <reaction evidence="12 13">
        <text>L-cysteine + L-glutamate + ATP = gamma-L-glutamyl-L-cysteine + ADP + phosphate + H(+)</text>
        <dbReference type="Rhea" id="RHEA:13285"/>
        <dbReference type="ChEBI" id="CHEBI:15378"/>
        <dbReference type="ChEBI" id="CHEBI:29985"/>
        <dbReference type="ChEBI" id="CHEBI:30616"/>
        <dbReference type="ChEBI" id="CHEBI:35235"/>
        <dbReference type="ChEBI" id="CHEBI:43474"/>
        <dbReference type="ChEBI" id="CHEBI:58173"/>
        <dbReference type="ChEBI" id="CHEBI:456216"/>
        <dbReference type="EC" id="6.3.2.2"/>
    </reaction>
</comment>
<dbReference type="InterPro" id="IPR014746">
    <property type="entry name" value="Gln_synth/guanido_kin_cat_dom"/>
</dbReference>
<keyword evidence="5 13" id="KW-0317">Glutathione biosynthesis</keyword>
<evidence type="ECO:0000256" key="11">
    <source>
        <dbReference type="ARBA" id="ARBA00023268"/>
    </source>
</evidence>
<organism evidence="15 16">
    <name type="scientific">Clostridium cylindrosporum DSM 605</name>
    <dbReference type="NCBI Taxonomy" id="1121307"/>
    <lineage>
        <taxon>Bacteria</taxon>
        <taxon>Bacillati</taxon>
        <taxon>Bacillota</taxon>
        <taxon>Clostridia</taxon>
        <taxon>Eubacteriales</taxon>
        <taxon>Clostridiaceae</taxon>
        <taxon>Clostridium</taxon>
    </lineage>
</organism>
<protein>
    <recommendedName>
        <fullName evidence="13">Glutathione biosynthesis bifunctional protein GshAB</fullName>
    </recommendedName>
    <alternativeName>
        <fullName evidence="13">Gamma-GCS-GS</fullName>
        <shortName evidence="13">GCS-GS</shortName>
    </alternativeName>
    <domain>
        <recommendedName>
            <fullName evidence="13">Glutamate--cysteine ligase</fullName>
            <ecNumber evidence="13">6.3.2.2</ecNumber>
        </recommendedName>
        <alternativeName>
            <fullName evidence="13">Gamma-ECS</fullName>
            <shortName evidence="13">GCS</shortName>
        </alternativeName>
        <alternativeName>
            <fullName evidence="13">Gamma-glutamylcysteine synthetase</fullName>
        </alternativeName>
    </domain>
    <domain>
        <recommendedName>
            <fullName evidence="13">Glutathione synthetase</fullName>
            <ecNumber evidence="13">6.3.2.3</ecNumber>
        </recommendedName>
        <alternativeName>
            <fullName evidence="13">GSH synthetase</fullName>
            <shortName evidence="13">GS</shortName>
            <shortName evidence="13">GSH-S</shortName>
            <shortName evidence="13">GSHase</shortName>
        </alternativeName>
        <alternativeName>
            <fullName evidence="13">Glutathione synthase</fullName>
        </alternativeName>
    </domain>
</protein>
<dbReference type="InterPro" id="IPR013651">
    <property type="entry name" value="ATP-grasp_RimK-type"/>
</dbReference>
<dbReference type="AlphaFoldDB" id="A0A0J8DAI3"/>
<dbReference type="InterPro" id="IPR006335">
    <property type="entry name" value="Glut_biosynth"/>
</dbReference>
<dbReference type="STRING" id="1121307.CLCY_7c00820"/>
<keyword evidence="16" id="KW-1185">Reference proteome</keyword>
<evidence type="ECO:0000256" key="6">
    <source>
        <dbReference type="ARBA" id="ARBA00022723"/>
    </source>
</evidence>
<gene>
    <name evidence="13 15" type="primary">gshAB</name>
    <name evidence="13" type="synonym">gshF</name>
    <name evidence="15" type="ORF">CLCY_7c00820</name>
</gene>
<comment type="catalytic activity">
    <reaction evidence="13">
        <text>gamma-L-glutamyl-L-cysteine + glycine + ATP = glutathione + ADP + phosphate + H(+)</text>
        <dbReference type="Rhea" id="RHEA:13557"/>
        <dbReference type="ChEBI" id="CHEBI:15378"/>
        <dbReference type="ChEBI" id="CHEBI:30616"/>
        <dbReference type="ChEBI" id="CHEBI:43474"/>
        <dbReference type="ChEBI" id="CHEBI:57305"/>
        <dbReference type="ChEBI" id="CHEBI:57925"/>
        <dbReference type="ChEBI" id="CHEBI:58173"/>
        <dbReference type="ChEBI" id="CHEBI:456216"/>
        <dbReference type="EC" id="6.3.2.3"/>
    </reaction>
</comment>
<dbReference type="Gene3D" id="3.30.470.20">
    <property type="entry name" value="ATP-grasp fold, B domain"/>
    <property type="match status" value="2"/>
</dbReference>
<evidence type="ECO:0000256" key="2">
    <source>
        <dbReference type="ARBA" id="ARBA00001946"/>
    </source>
</evidence>
<dbReference type="Pfam" id="PF08443">
    <property type="entry name" value="RimK"/>
    <property type="match status" value="1"/>
</dbReference>
<reference evidence="15 16" key="1">
    <citation type="submission" date="2015-06" db="EMBL/GenBank/DDBJ databases">
        <title>Draft genome sequence of the purine-degrading Clostridium cylindrosporum HC-1 (DSM 605).</title>
        <authorList>
            <person name="Poehlein A."/>
            <person name="Schiel-Bengelsdorf B."/>
            <person name="Bengelsdorf F."/>
            <person name="Daniel R."/>
            <person name="Duerre P."/>
        </authorList>
    </citation>
    <scope>NUCLEOTIDE SEQUENCE [LARGE SCALE GENOMIC DNA]</scope>
    <source>
        <strain evidence="15 16">DSM 605</strain>
    </source>
</reference>
<dbReference type="NCBIfam" id="TIGR01435">
    <property type="entry name" value="glu_cys_lig_rel"/>
    <property type="match status" value="1"/>
</dbReference>
<dbReference type="OrthoDB" id="9803907at2"/>
<comment type="similarity">
    <text evidence="13">In the N-terminal section; belongs to the glutamate--cysteine ligase type 1 family. Type 2 subfamily.</text>
</comment>
<dbReference type="GO" id="GO:0005524">
    <property type="term" value="F:ATP binding"/>
    <property type="evidence" value="ECO:0007669"/>
    <property type="project" value="UniProtKB-UniRule"/>
</dbReference>
<dbReference type="Gene3D" id="3.30.1490.20">
    <property type="entry name" value="ATP-grasp fold, A domain"/>
    <property type="match status" value="1"/>
</dbReference>
<dbReference type="Pfam" id="PF18419">
    <property type="entry name" value="ATP-grasp_6"/>
    <property type="match status" value="1"/>
</dbReference>
<dbReference type="EC" id="6.3.2.3" evidence="13"/>
<evidence type="ECO:0000259" key="14">
    <source>
        <dbReference type="PROSITE" id="PS50975"/>
    </source>
</evidence>
<evidence type="ECO:0000313" key="16">
    <source>
        <dbReference type="Proteomes" id="UP000036756"/>
    </source>
</evidence>
<evidence type="ECO:0000256" key="7">
    <source>
        <dbReference type="ARBA" id="ARBA00022741"/>
    </source>
</evidence>
<feature type="domain" description="ATP-grasp" evidence="14">
    <location>
        <begin position="511"/>
        <end position="765"/>
    </location>
</feature>
<dbReference type="Proteomes" id="UP000036756">
    <property type="component" value="Unassembled WGS sequence"/>
</dbReference>
<dbReference type="InterPro" id="IPR040657">
    <property type="entry name" value="GshAB_ATP-grasp"/>
</dbReference>
<dbReference type="PATRIC" id="fig|1121307.3.peg.2364"/>
<dbReference type="RefSeq" id="WP_048569415.1">
    <property type="nucleotide sequence ID" value="NZ_LFVU01000003.1"/>
</dbReference>
<dbReference type="GO" id="GO:0004357">
    <property type="term" value="F:glutamate-cysteine ligase activity"/>
    <property type="evidence" value="ECO:0007669"/>
    <property type="project" value="UniProtKB-UniRule"/>
</dbReference>
<dbReference type="PROSITE" id="PS50975">
    <property type="entry name" value="ATP_GRASP"/>
    <property type="match status" value="1"/>
</dbReference>
<keyword evidence="6" id="KW-0479">Metal-binding</keyword>
<dbReference type="HAMAP" id="MF_00782">
    <property type="entry name" value="Glut_biosynth"/>
    <property type="match status" value="1"/>
</dbReference>
<comment type="subunit">
    <text evidence="13">Monomer.</text>
</comment>
<dbReference type="GO" id="GO:0005829">
    <property type="term" value="C:cytosol"/>
    <property type="evidence" value="ECO:0007669"/>
    <property type="project" value="TreeGrafter"/>
</dbReference>
<keyword evidence="10" id="KW-0464">Manganese</keyword>
<comment type="caution">
    <text evidence="15">The sequence shown here is derived from an EMBL/GenBank/DDBJ whole genome shotgun (WGS) entry which is preliminary data.</text>
</comment>
<evidence type="ECO:0000256" key="9">
    <source>
        <dbReference type="ARBA" id="ARBA00022842"/>
    </source>
</evidence>
<evidence type="ECO:0000256" key="13">
    <source>
        <dbReference type="HAMAP-Rule" id="MF_00782"/>
    </source>
</evidence>